<dbReference type="Ensembl" id="ENSCSAVT00000011059.1">
    <property type="protein sequence ID" value="ENSCSAVP00000010928.1"/>
    <property type="gene ID" value="ENSCSAVG00000006401.1"/>
</dbReference>
<dbReference type="HOGENOM" id="CLU_1100589_0_0_1"/>
<feature type="coiled-coil region" evidence="1">
    <location>
        <begin position="46"/>
        <end position="97"/>
    </location>
</feature>
<evidence type="ECO:0000256" key="2">
    <source>
        <dbReference type="SAM" id="MobiDB-lite"/>
    </source>
</evidence>
<reference evidence="3" key="3">
    <citation type="submission" date="2025-09" db="UniProtKB">
        <authorList>
            <consortium name="Ensembl"/>
        </authorList>
    </citation>
    <scope>IDENTIFICATION</scope>
</reference>
<evidence type="ECO:0000256" key="1">
    <source>
        <dbReference type="SAM" id="Coils"/>
    </source>
</evidence>
<keyword evidence="1" id="KW-0175">Coiled coil</keyword>
<protein>
    <submittedName>
        <fullName evidence="3">Uncharacterized protein</fullName>
    </submittedName>
</protein>
<feature type="region of interest" description="Disordered" evidence="2">
    <location>
        <begin position="196"/>
        <end position="253"/>
    </location>
</feature>
<reference evidence="4" key="1">
    <citation type="submission" date="2003-08" db="EMBL/GenBank/DDBJ databases">
        <authorList>
            <person name="Birren B."/>
            <person name="Nusbaum C."/>
            <person name="Abebe A."/>
            <person name="Abouelleil A."/>
            <person name="Adekoya E."/>
            <person name="Ait-zahra M."/>
            <person name="Allen N."/>
            <person name="Allen T."/>
            <person name="An P."/>
            <person name="Anderson M."/>
            <person name="Anderson S."/>
            <person name="Arachchi H."/>
            <person name="Armbruster J."/>
            <person name="Bachantsang P."/>
            <person name="Baldwin J."/>
            <person name="Barry A."/>
            <person name="Bayul T."/>
            <person name="Blitshsteyn B."/>
            <person name="Bloom T."/>
            <person name="Blye J."/>
            <person name="Boguslavskiy L."/>
            <person name="Borowsky M."/>
            <person name="Boukhgalter B."/>
            <person name="Brunache A."/>
            <person name="Butler J."/>
            <person name="Calixte N."/>
            <person name="Calvo S."/>
            <person name="Camarata J."/>
            <person name="Campo K."/>
            <person name="Chang J."/>
            <person name="Cheshatsang Y."/>
            <person name="Citroen M."/>
            <person name="Collymore A."/>
            <person name="Considine T."/>
            <person name="Cook A."/>
            <person name="Cooke P."/>
            <person name="Corum B."/>
            <person name="Cuomo C."/>
            <person name="David R."/>
            <person name="Dawoe T."/>
            <person name="Degray S."/>
            <person name="Dodge S."/>
            <person name="Dooley K."/>
            <person name="Dorje P."/>
            <person name="Dorjee K."/>
            <person name="Dorris L."/>
            <person name="Duffey N."/>
            <person name="Dupes A."/>
            <person name="Elkins T."/>
            <person name="Engels R."/>
            <person name="Erickson J."/>
            <person name="Farina A."/>
            <person name="Faro S."/>
            <person name="Ferreira P."/>
            <person name="Fischer H."/>
            <person name="Fitzgerald M."/>
            <person name="Foley K."/>
            <person name="Gage D."/>
            <person name="Galagan J."/>
            <person name="Gearin G."/>
            <person name="Gnerre S."/>
            <person name="Gnirke A."/>
            <person name="Goyette A."/>
            <person name="Graham J."/>
            <person name="Grandbois E."/>
            <person name="Gyaltsen K."/>
            <person name="Hafez N."/>
            <person name="Hagopian D."/>
            <person name="Hagos B."/>
            <person name="Hall J."/>
            <person name="Hatcher B."/>
            <person name="Heller A."/>
            <person name="Higgins H."/>
            <person name="Honan T."/>
            <person name="Horn A."/>
            <person name="Houde N."/>
            <person name="Hughes L."/>
            <person name="Hulme W."/>
            <person name="Husby E."/>
            <person name="Iliev I."/>
            <person name="Jaffe D."/>
            <person name="Jones C."/>
            <person name="Kamal M."/>
            <person name="Kamat A."/>
            <person name="Kamvysselis M."/>
            <person name="Karlsson E."/>
            <person name="Kells C."/>
            <person name="Kieu A."/>
            <person name="Kisner P."/>
            <person name="Kodira C."/>
            <person name="Kulbokas E."/>
            <person name="Labutti K."/>
            <person name="Lama D."/>
            <person name="Landers T."/>
            <person name="Leger J."/>
            <person name="Levine S."/>
            <person name="Lewis D."/>
            <person name="Lewis T."/>
            <person name="Lindblad-toh K."/>
            <person name="Liu X."/>
            <person name="Lokyitsang T."/>
            <person name="Lokyitsang Y."/>
            <person name="Lucien O."/>
            <person name="Lui A."/>
            <person name="Ma L.J."/>
            <person name="Mabbitt R."/>
            <person name="Macdonald J."/>
            <person name="Maclean C."/>
            <person name="Major J."/>
            <person name="Manning J."/>
            <person name="Marabella R."/>
            <person name="Maru K."/>
            <person name="Matthews C."/>
            <person name="Mauceli E."/>
            <person name="Mccarthy M."/>
            <person name="Mcdonough S."/>
            <person name="Mcghee T."/>
            <person name="Meldrim J."/>
            <person name="Meneus L."/>
            <person name="Mesirov J."/>
            <person name="Mihalev A."/>
            <person name="Mihova T."/>
            <person name="Mikkelsen T."/>
            <person name="Mlenga V."/>
            <person name="Moru K."/>
            <person name="Mozes J."/>
            <person name="Mulrain L."/>
            <person name="Munson G."/>
            <person name="Naylor J."/>
            <person name="Newes C."/>
            <person name="Nguyen C."/>
            <person name="Nguyen N."/>
            <person name="Nguyen T."/>
            <person name="Nicol R."/>
            <person name="Nielsen C."/>
            <person name="Nizzari M."/>
            <person name="Norbu C."/>
            <person name="Norbu N."/>
            <person name="O'donnell P."/>
            <person name="Okoawo O."/>
            <person name="O'leary S."/>
            <person name="Omotosho B."/>
            <person name="O'neill K."/>
            <person name="Osman S."/>
            <person name="Parker S."/>
            <person name="Perrin D."/>
            <person name="Phunkhang P."/>
            <person name="Piqani B."/>
            <person name="Purcell S."/>
            <person name="Rachupka T."/>
            <person name="Ramasamy U."/>
            <person name="Rameau R."/>
            <person name="Ray V."/>
            <person name="Raymond C."/>
            <person name="Retta R."/>
            <person name="Richardson S."/>
            <person name="Rise C."/>
            <person name="Rodriguez J."/>
            <person name="Rogers J."/>
            <person name="Rogov P."/>
            <person name="Rutman M."/>
            <person name="Schupbach R."/>
            <person name="Seaman C."/>
            <person name="Settipalli S."/>
            <person name="Sharpe T."/>
            <person name="Sheridan J."/>
            <person name="Sherpa N."/>
            <person name="Shi J."/>
            <person name="Smirnov S."/>
            <person name="Smith C."/>
            <person name="Sougnez C."/>
            <person name="Spencer B."/>
            <person name="Stalker J."/>
            <person name="Stange-thomann N."/>
            <person name="Stavropoulos S."/>
            <person name="Stetson K."/>
            <person name="Stone C."/>
            <person name="Stone S."/>
            <person name="Stubbs M."/>
            <person name="Talamas J."/>
            <person name="Tchuinga P."/>
            <person name="Tenzing P."/>
            <person name="Tesfaye S."/>
            <person name="Theodore J."/>
            <person name="Thoulutsang Y."/>
            <person name="Topham K."/>
            <person name="Towey S."/>
            <person name="Tsamla T."/>
            <person name="Tsomo N."/>
            <person name="Vallee D."/>
            <person name="Vassiliev H."/>
            <person name="Venkataraman V."/>
            <person name="Vinson J."/>
            <person name="Vo A."/>
            <person name="Wade C."/>
            <person name="Wang S."/>
            <person name="Wangchuk T."/>
            <person name="Wangdi T."/>
            <person name="Whittaker C."/>
            <person name="Wilkinson J."/>
            <person name="Wu Y."/>
            <person name="Wyman D."/>
            <person name="Yadav S."/>
            <person name="Yang S."/>
            <person name="Yang X."/>
            <person name="Yeager S."/>
            <person name="Yee E."/>
            <person name="Young G."/>
            <person name="Zainoun J."/>
            <person name="Zembeck L."/>
            <person name="Zimmer A."/>
            <person name="Zody M."/>
            <person name="Lander E."/>
        </authorList>
    </citation>
    <scope>NUCLEOTIDE SEQUENCE [LARGE SCALE GENOMIC DNA]</scope>
</reference>
<evidence type="ECO:0000313" key="4">
    <source>
        <dbReference type="Proteomes" id="UP000007875"/>
    </source>
</evidence>
<feature type="compositionally biased region" description="Polar residues" evidence="2">
    <location>
        <begin position="242"/>
        <end position="253"/>
    </location>
</feature>
<feature type="compositionally biased region" description="Basic and acidic residues" evidence="2">
    <location>
        <begin position="227"/>
        <end position="241"/>
    </location>
</feature>
<dbReference type="OMA" id="KVSGMEM"/>
<dbReference type="InParanoid" id="H2Z016"/>
<dbReference type="AlphaFoldDB" id="H2Z016"/>
<proteinExistence type="predicted"/>
<reference evidence="3" key="2">
    <citation type="submission" date="2025-08" db="UniProtKB">
        <authorList>
            <consortium name="Ensembl"/>
        </authorList>
    </citation>
    <scope>IDENTIFICATION</scope>
</reference>
<accession>H2Z016</accession>
<evidence type="ECO:0000313" key="3">
    <source>
        <dbReference type="Ensembl" id="ENSCSAVP00000010928.1"/>
    </source>
</evidence>
<organism evidence="3 4">
    <name type="scientific">Ciona savignyi</name>
    <name type="common">Pacific transparent sea squirt</name>
    <dbReference type="NCBI Taxonomy" id="51511"/>
    <lineage>
        <taxon>Eukaryota</taxon>
        <taxon>Metazoa</taxon>
        <taxon>Chordata</taxon>
        <taxon>Tunicata</taxon>
        <taxon>Ascidiacea</taxon>
        <taxon>Phlebobranchia</taxon>
        <taxon>Cionidae</taxon>
        <taxon>Ciona</taxon>
    </lineage>
</organism>
<dbReference type="Proteomes" id="UP000007875">
    <property type="component" value="Unassembled WGS sequence"/>
</dbReference>
<name>H2Z016_CIOSA</name>
<keyword evidence="4" id="KW-1185">Reference proteome</keyword>
<dbReference type="GeneTree" id="ENSGT00530000068974"/>
<feature type="compositionally biased region" description="Basic and acidic residues" evidence="2">
    <location>
        <begin position="199"/>
        <end position="212"/>
    </location>
</feature>
<sequence length="253" mass="29574">MDETSILDMVLMNNSTSQLDSIQASVSYAHDNNKTNPDKQWCEKCNKKAKELQKKYKRNMDMMKQKIQFTDNLIQMYAKCKSNLEESHVKLRTLEEQVKKKDVDNQLIQTQLKSLLDDKNPTEVQDLTSRLAELEQCNSRLEDKVSGMEMTCQMYENKIHAMKEEEMGKIATKKKHNKEVENLEKELKQVKRKLVQSKADNERLQRKYEVAKAGRRNRRNTGSLTTDSEHNHSMTEAKMDDSMTNESETTPFK</sequence>